<evidence type="ECO:0000259" key="1">
    <source>
        <dbReference type="Pfam" id="PF00550"/>
    </source>
</evidence>
<dbReference type="InterPro" id="IPR009081">
    <property type="entry name" value="PP-bd_ACP"/>
</dbReference>
<dbReference type="SUPFAM" id="SSF47336">
    <property type="entry name" value="ACP-like"/>
    <property type="match status" value="1"/>
</dbReference>
<dbReference type="OrthoDB" id="3693303at2"/>
<accession>A0A3N1H252</accession>
<dbReference type="Proteomes" id="UP000268727">
    <property type="component" value="Unassembled WGS sequence"/>
</dbReference>
<name>A0A3N1H252_9PSEU</name>
<dbReference type="InterPro" id="IPR036736">
    <property type="entry name" value="ACP-like_sf"/>
</dbReference>
<proteinExistence type="predicted"/>
<dbReference type="AlphaFoldDB" id="A0A3N1H252"/>
<gene>
    <name evidence="2" type="ORF">EDD40_1891</name>
</gene>
<reference evidence="2 3" key="1">
    <citation type="submission" date="2018-11" db="EMBL/GenBank/DDBJ databases">
        <title>Sequencing the genomes of 1000 actinobacteria strains.</title>
        <authorList>
            <person name="Klenk H.-P."/>
        </authorList>
    </citation>
    <scope>NUCLEOTIDE SEQUENCE [LARGE SCALE GENOMIC DNA]</scope>
    <source>
        <strain evidence="2 3">DSM 44231</strain>
    </source>
</reference>
<organism evidence="2 3">
    <name type="scientific">Saccharothrix texasensis</name>
    <dbReference type="NCBI Taxonomy" id="103734"/>
    <lineage>
        <taxon>Bacteria</taxon>
        <taxon>Bacillati</taxon>
        <taxon>Actinomycetota</taxon>
        <taxon>Actinomycetes</taxon>
        <taxon>Pseudonocardiales</taxon>
        <taxon>Pseudonocardiaceae</taxon>
        <taxon>Saccharothrix</taxon>
    </lineage>
</organism>
<dbReference type="Pfam" id="PF00550">
    <property type="entry name" value="PP-binding"/>
    <property type="match status" value="1"/>
</dbReference>
<evidence type="ECO:0000313" key="3">
    <source>
        <dbReference type="Proteomes" id="UP000268727"/>
    </source>
</evidence>
<dbReference type="RefSeq" id="WP_123742567.1">
    <property type="nucleotide sequence ID" value="NZ_RJKM01000001.1"/>
</dbReference>
<comment type="caution">
    <text evidence="2">The sequence shown here is derived from an EMBL/GenBank/DDBJ whole genome shotgun (WGS) entry which is preliminary data.</text>
</comment>
<sequence>MTEITVEQSVLEILAGALDVSVDVLRGEPVLARHEWDSISSLDALAQLENRLDVTLDLRAFHAARTVDDVVALVRPTS</sequence>
<evidence type="ECO:0000313" key="2">
    <source>
        <dbReference type="EMBL" id="ROP36617.1"/>
    </source>
</evidence>
<keyword evidence="3" id="KW-1185">Reference proteome</keyword>
<dbReference type="Gene3D" id="1.10.1200.10">
    <property type="entry name" value="ACP-like"/>
    <property type="match status" value="1"/>
</dbReference>
<feature type="domain" description="Carrier" evidence="1">
    <location>
        <begin position="9"/>
        <end position="74"/>
    </location>
</feature>
<protein>
    <submittedName>
        <fullName evidence="2">Phosphopantetheine binding protein</fullName>
    </submittedName>
</protein>
<dbReference type="EMBL" id="RJKM01000001">
    <property type="protein sequence ID" value="ROP36617.1"/>
    <property type="molecule type" value="Genomic_DNA"/>
</dbReference>